<accession>A0A0C3N9K1</accession>
<evidence type="ECO:0000313" key="2">
    <source>
        <dbReference type="EMBL" id="KIO42712.1"/>
    </source>
</evidence>
<evidence type="ECO:0000313" key="4">
    <source>
        <dbReference type="Proteomes" id="UP000031937"/>
    </source>
</evidence>
<name>A0A0C3N9K1_9PORP</name>
<dbReference type="GO" id="GO:0016491">
    <property type="term" value="F:oxidoreductase activity"/>
    <property type="evidence" value="ECO:0007669"/>
    <property type="project" value="InterPro"/>
</dbReference>
<dbReference type="PROSITE" id="PS51257">
    <property type="entry name" value="PROKAR_LIPOPROTEIN"/>
    <property type="match status" value="1"/>
</dbReference>
<dbReference type="AlphaFoldDB" id="A0A0C3N9K1"/>
<dbReference type="InterPro" id="IPR036249">
    <property type="entry name" value="Thioredoxin-like_sf"/>
</dbReference>
<dbReference type="InterPro" id="IPR000866">
    <property type="entry name" value="AhpC/TSA"/>
</dbReference>
<dbReference type="SUPFAM" id="SSF52833">
    <property type="entry name" value="Thioredoxin-like"/>
    <property type="match status" value="1"/>
</dbReference>
<sequence length="187" mass="21712">MHWNRSFILISIALILSGCYSKEDQNKKVVQEWYGKTVVIPSSLKPKVAGRDTTISASEILDKDYNVLTFVDTTGCTECNMRLYDWRLLIEEVKQYSKEINFIFVIHSSNFDEISAFAVKNKFNYPLFYDYDNSFAKANKNLPAQPEFQSFLLDNEGKVILVGNPVKNKSLWKLYKKQMEIYDKSDS</sequence>
<keyword evidence="5" id="KW-1185">Reference proteome</keyword>
<dbReference type="OrthoDB" id="1449040at2"/>
<dbReference type="GO" id="GO:0016209">
    <property type="term" value="F:antioxidant activity"/>
    <property type="evidence" value="ECO:0007669"/>
    <property type="project" value="InterPro"/>
</dbReference>
<dbReference type="Pfam" id="PF00578">
    <property type="entry name" value="AhpC-TSA"/>
    <property type="match status" value="1"/>
</dbReference>
<feature type="domain" description="Alkyl hydroperoxide reductase subunit C/ Thiol specific antioxidant" evidence="1">
    <location>
        <begin position="51"/>
        <end position="160"/>
    </location>
</feature>
<dbReference type="Proteomes" id="UP000031937">
    <property type="component" value="Unassembled WGS sequence"/>
</dbReference>
<evidence type="ECO:0000259" key="1">
    <source>
        <dbReference type="Pfam" id="PF00578"/>
    </source>
</evidence>
<reference evidence="3 4" key="2">
    <citation type="submission" date="2014-07" db="EMBL/GenBank/DDBJ databases">
        <title>Porphyromonadaceae bacterium OUH 334697 = ATCC BAA-2682 = DSM 28341 draft genome.</title>
        <authorList>
            <person name="Sydenham T.V."/>
            <person name="Hasman H."/>
            <person name="Justesen U.S."/>
        </authorList>
    </citation>
    <scope>NUCLEOTIDE SEQUENCE [LARGE SCALE GENOMIC DNA]</scope>
    <source>
        <strain evidence="3 4">OUH 334697</strain>
    </source>
</reference>
<dbReference type="Gene3D" id="3.40.30.10">
    <property type="entry name" value="Glutaredoxin"/>
    <property type="match status" value="1"/>
</dbReference>
<proteinExistence type="predicted"/>
<evidence type="ECO:0000313" key="5">
    <source>
        <dbReference type="Proteomes" id="UP000031980"/>
    </source>
</evidence>
<protein>
    <recommendedName>
        <fullName evidence="1">Alkyl hydroperoxide reductase subunit C/ Thiol specific antioxidant domain-containing protein</fullName>
    </recommendedName>
</protein>
<dbReference type="EMBL" id="JPIU01000050">
    <property type="protein sequence ID" value="KIO42712.1"/>
    <property type="molecule type" value="Genomic_DNA"/>
</dbReference>
<gene>
    <name evidence="2" type="ORF">BA92_14260</name>
    <name evidence="3" type="ORF">IE90_03640</name>
</gene>
<comment type="caution">
    <text evidence="2">The sequence shown here is derived from an EMBL/GenBank/DDBJ whole genome shotgun (WGS) entry which is preliminary data.</text>
</comment>
<dbReference type="RefSeq" id="WP_041502549.1">
    <property type="nucleotide sequence ID" value="NZ_JPIT01000009.1"/>
</dbReference>
<dbReference type="Proteomes" id="UP000031980">
    <property type="component" value="Unassembled WGS sequence"/>
</dbReference>
<organism evidence="2 5">
    <name type="scientific">Sanguibacteroides justesenii</name>
    <dbReference type="NCBI Taxonomy" id="1547597"/>
    <lineage>
        <taxon>Bacteria</taxon>
        <taxon>Pseudomonadati</taxon>
        <taxon>Bacteroidota</taxon>
        <taxon>Bacteroidia</taxon>
        <taxon>Bacteroidales</taxon>
        <taxon>Porphyromonadaceae</taxon>
        <taxon>Sanguibacteroides</taxon>
    </lineage>
</organism>
<evidence type="ECO:0000313" key="3">
    <source>
        <dbReference type="EMBL" id="KIO46463.1"/>
    </source>
</evidence>
<reference evidence="2 5" key="1">
    <citation type="submission" date="2014-07" db="EMBL/GenBank/DDBJ databases">
        <title>Porphyromonadaceae bacterium OUH 308042 = ATCC BAA-2681 = DSM 28342 draft genome.</title>
        <authorList>
            <person name="Sydenham T.V."/>
            <person name="Hasman H."/>
            <person name="Justensen U.S."/>
        </authorList>
    </citation>
    <scope>NUCLEOTIDE SEQUENCE [LARGE SCALE GENOMIC DNA]</scope>
    <source>
        <strain evidence="2 5">OUH 308042</strain>
    </source>
</reference>
<dbReference type="EMBL" id="JPIT01000009">
    <property type="protein sequence ID" value="KIO46463.1"/>
    <property type="molecule type" value="Genomic_DNA"/>
</dbReference>